<comment type="caution">
    <text evidence="2">The sequence shown here is derived from an EMBL/GenBank/DDBJ whole genome shotgun (WGS) entry which is preliminary data.</text>
</comment>
<dbReference type="PANTHER" id="PTHR33969">
    <property type="entry name" value="SEGREGATION AND CONDENSATION PROTEIN A"/>
    <property type="match status" value="1"/>
</dbReference>
<gene>
    <name evidence="2" type="ORF">A2824_02995</name>
</gene>
<dbReference type="AlphaFoldDB" id="A0A1F6VHF4"/>
<reference evidence="2 3" key="1">
    <citation type="journal article" date="2016" name="Nat. Commun.">
        <title>Thousands of microbial genomes shed light on interconnected biogeochemical processes in an aquifer system.</title>
        <authorList>
            <person name="Anantharaman K."/>
            <person name="Brown C.T."/>
            <person name="Hug L.A."/>
            <person name="Sharon I."/>
            <person name="Castelle C.J."/>
            <person name="Probst A.J."/>
            <person name="Thomas B.C."/>
            <person name="Singh A."/>
            <person name="Wilkins M.J."/>
            <person name="Karaoz U."/>
            <person name="Brodie E.L."/>
            <person name="Williams K.H."/>
            <person name="Hubbard S.S."/>
            <person name="Banfield J.F."/>
        </authorList>
    </citation>
    <scope>NUCLEOTIDE SEQUENCE [LARGE SCALE GENOMIC DNA]</scope>
</reference>
<dbReference type="Pfam" id="PF02616">
    <property type="entry name" value="SMC_ScpA"/>
    <property type="match status" value="1"/>
</dbReference>
<evidence type="ECO:0000313" key="3">
    <source>
        <dbReference type="Proteomes" id="UP000178059"/>
    </source>
</evidence>
<evidence type="ECO:0000313" key="2">
    <source>
        <dbReference type="EMBL" id="OGI68985.1"/>
    </source>
</evidence>
<dbReference type="InterPro" id="IPR003768">
    <property type="entry name" value="ScpA"/>
</dbReference>
<organism evidence="2 3">
    <name type="scientific">Candidatus Nomurabacteria bacterium RIFCSPHIGHO2_01_FULL_42_16</name>
    <dbReference type="NCBI Taxonomy" id="1801743"/>
    <lineage>
        <taxon>Bacteria</taxon>
        <taxon>Candidatus Nomuraibacteriota</taxon>
    </lineage>
</organism>
<dbReference type="EMBL" id="MFTT01000036">
    <property type="protein sequence ID" value="OGI68985.1"/>
    <property type="molecule type" value="Genomic_DNA"/>
</dbReference>
<name>A0A1F6VHF4_9BACT</name>
<dbReference type="STRING" id="1801743.A2824_02995"/>
<dbReference type="Proteomes" id="UP000178059">
    <property type="component" value="Unassembled WGS sequence"/>
</dbReference>
<sequence>MIAATLLLIKSKSLLPNLELTEDEEGQIGDLEARLRMYQVIKEVSKNIKEKFGRQIIFGTSEKELFSPIFSPDPSITLPNILEAISLVIEAMPKKEFLPKVKMGRVINIEEVINSLIKRIQNSLSVSFSEFASDHKADSPKEKKIYFIVSFLAMLELVRTGILAVAQENNFEDIIIERQGLGSRD</sequence>
<proteinExistence type="predicted"/>
<dbReference type="PANTHER" id="PTHR33969:SF2">
    <property type="entry name" value="SEGREGATION AND CONDENSATION PROTEIN A"/>
    <property type="match status" value="1"/>
</dbReference>
<protein>
    <recommendedName>
        <fullName evidence="1">Segregation and condensation protein A</fullName>
    </recommendedName>
</protein>
<accession>A0A1F6VHF4</accession>
<evidence type="ECO:0000256" key="1">
    <source>
        <dbReference type="ARBA" id="ARBA00044777"/>
    </source>
</evidence>